<feature type="transmembrane region" description="Helical" evidence="1">
    <location>
        <begin position="7"/>
        <end position="26"/>
    </location>
</feature>
<name>A0A4R3JNY4_9FIRM</name>
<reference evidence="2 5" key="1">
    <citation type="journal article" date="2018" name="Int. J. Syst. Evol. Microbiol.">
        <title>Draft Genome Sequence of Faecalimonas umbilicata JCM 30896T, an Acetate-Producing Bacterium Isolated from Human Feces.</title>
        <authorList>
            <person name="Sakamoto M."/>
            <person name="Ikeyama N."/>
            <person name="Yuki M."/>
            <person name="Ohkuma M."/>
        </authorList>
    </citation>
    <scope>NUCLEOTIDE SEQUENCE [LARGE SCALE GENOMIC DNA]</scope>
    <source>
        <strain evidence="2 5">EGH7</strain>
    </source>
</reference>
<dbReference type="EMBL" id="SLZV01000011">
    <property type="protein sequence ID" value="TCS68143.1"/>
    <property type="molecule type" value="Genomic_DNA"/>
</dbReference>
<evidence type="ECO:0000313" key="3">
    <source>
        <dbReference type="EMBL" id="TCS68143.1"/>
    </source>
</evidence>
<protein>
    <submittedName>
        <fullName evidence="3">Uncharacterized protein</fullName>
    </submittedName>
</protein>
<comment type="caution">
    <text evidence="3">The sequence shown here is derived from an EMBL/GenBank/DDBJ whole genome shotgun (WGS) entry which is preliminary data.</text>
</comment>
<dbReference type="Proteomes" id="UP000702954">
    <property type="component" value="Unassembled WGS sequence"/>
</dbReference>
<reference evidence="3 4" key="2">
    <citation type="submission" date="2019-03" db="EMBL/GenBank/DDBJ databases">
        <title>Genomic Encyclopedia of Type Strains, Phase IV (KMG-IV): sequencing the most valuable type-strain genomes for metagenomic binning, comparative biology and taxonomic classification.</title>
        <authorList>
            <person name="Goeker M."/>
        </authorList>
    </citation>
    <scope>NUCLEOTIDE SEQUENCE [LARGE SCALE GENOMIC DNA]</scope>
    <source>
        <strain evidence="3 4">DSM 103426</strain>
    </source>
</reference>
<dbReference type="EMBL" id="BHEO01000008">
    <property type="protein sequence ID" value="GBU05568.1"/>
    <property type="molecule type" value="Genomic_DNA"/>
</dbReference>
<keyword evidence="1" id="KW-0472">Membrane</keyword>
<gene>
    <name evidence="3" type="ORF">EDD74_11188</name>
    <name evidence="2" type="ORF">FAEUMB_21090</name>
</gene>
<accession>A0A4R3JNY4</accession>
<dbReference type="Proteomes" id="UP000294613">
    <property type="component" value="Unassembled WGS sequence"/>
</dbReference>
<dbReference type="RefSeq" id="WP_116441882.1">
    <property type="nucleotide sequence ID" value="NZ_BHEO01000008.1"/>
</dbReference>
<keyword evidence="5" id="KW-1185">Reference proteome</keyword>
<evidence type="ECO:0000313" key="5">
    <source>
        <dbReference type="Proteomes" id="UP000702954"/>
    </source>
</evidence>
<proteinExistence type="predicted"/>
<sequence length="169" mass="19713">MKRKYRWAYLGVAGCIIIVNVLFIFIKVKSKNSLYEKYEWAEEFYGEKLYLEIDHKSTSEEELIGKQIAKQIEIVLSYMGNSEDTKEVGELKYFYWFNQGSEKPVSQKSKVTHLTTIITKNTGHVWLSYTVTRYGREGEIINHTGDGPVLLYIEKINNEWVVVDKDEPA</sequence>
<keyword evidence="1" id="KW-0812">Transmembrane</keyword>
<evidence type="ECO:0000313" key="4">
    <source>
        <dbReference type="Proteomes" id="UP000294613"/>
    </source>
</evidence>
<evidence type="ECO:0000313" key="2">
    <source>
        <dbReference type="EMBL" id="GBU05568.1"/>
    </source>
</evidence>
<evidence type="ECO:0000256" key="1">
    <source>
        <dbReference type="SAM" id="Phobius"/>
    </source>
</evidence>
<keyword evidence="1" id="KW-1133">Transmembrane helix</keyword>
<dbReference type="AlphaFoldDB" id="A0A4R3JNY4"/>
<organism evidence="3 4">
    <name type="scientific">Faecalimonas umbilicata</name>
    <dbReference type="NCBI Taxonomy" id="1912855"/>
    <lineage>
        <taxon>Bacteria</taxon>
        <taxon>Bacillati</taxon>
        <taxon>Bacillota</taxon>
        <taxon>Clostridia</taxon>
        <taxon>Lachnospirales</taxon>
        <taxon>Lachnospiraceae</taxon>
        <taxon>Faecalimonas</taxon>
    </lineage>
</organism>